<gene>
    <name evidence="3" type="ORF">HDIA_2433</name>
</gene>
<feature type="region of interest" description="Disordered" evidence="1">
    <location>
        <begin position="60"/>
        <end position="79"/>
    </location>
</feature>
<dbReference type="Proteomes" id="UP000223606">
    <property type="component" value="Chromosome 1"/>
</dbReference>
<sequence length="232" mass="24135">MGIFELSHIEKVAVVSAGIATSMAAIVACVLYIFQIRSDLDRAKEDLASMRMEVTELIKNPTAGLAGPPGPKGDPGVPDNSAIEALSKRVATTEATLGSVLSSMNSLGLAPEKAKNATSSAGNATSGENATNVSLLGEWVGNVVCKSGRRWSVSLMIDKQAADLGKGTWTYSGTSKGNVPASLGLTSTIPGSPPKYALITDSGSVYDYDLIYDSPRFTGTSSRDDCSIVLQK</sequence>
<dbReference type="EMBL" id="LT960614">
    <property type="protein sequence ID" value="SON55974.1"/>
    <property type="molecule type" value="Genomic_DNA"/>
</dbReference>
<keyword evidence="2" id="KW-0812">Transmembrane</keyword>
<evidence type="ECO:0000256" key="2">
    <source>
        <dbReference type="SAM" id="Phobius"/>
    </source>
</evidence>
<evidence type="ECO:0000313" key="3">
    <source>
        <dbReference type="EMBL" id="SON55974.1"/>
    </source>
</evidence>
<evidence type="ECO:0000256" key="1">
    <source>
        <dbReference type="SAM" id="MobiDB-lite"/>
    </source>
</evidence>
<proteinExistence type="predicted"/>
<keyword evidence="2" id="KW-1133">Transmembrane helix</keyword>
<dbReference type="RefSeq" id="WP_157775549.1">
    <property type="nucleotide sequence ID" value="NZ_LT960614.1"/>
</dbReference>
<keyword evidence="2" id="KW-0472">Membrane</keyword>
<evidence type="ECO:0000313" key="4">
    <source>
        <dbReference type="Proteomes" id="UP000223606"/>
    </source>
</evidence>
<dbReference type="OrthoDB" id="8419667at2"/>
<organism evidence="3 4">
    <name type="scientific">Hartmannibacter diazotrophicus</name>
    <dbReference type="NCBI Taxonomy" id="1482074"/>
    <lineage>
        <taxon>Bacteria</taxon>
        <taxon>Pseudomonadati</taxon>
        <taxon>Pseudomonadota</taxon>
        <taxon>Alphaproteobacteria</taxon>
        <taxon>Hyphomicrobiales</taxon>
        <taxon>Pleomorphomonadaceae</taxon>
        <taxon>Hartmannibacter</taxon>
    </lineage>
</organism>
<name>A0A2C9D6M1_9HYPH</name>
<dbReference type="AlphaFoldDB" id="A0A2C9D6M1"/>
<dbReference type="KEGG" id="hdi:HDIA_2433"/>
<protein>
    <submittedName>
        <fullName evidence="3">Uncharacterized protein</fullName>
    </submittedName>
</protein>
<reference evidence="4" key="1">
    <citation type="submission" date="2017-09" db="EMBL/GenBank/DDBJ databases">
        <title>Genome sequence of Nannocystis excedens DSM 71.</title>
        <authorList>
            <person name="Blom J."/>
        </authorList>
    </citation>
    <scope>NUCLEOTIDE SEQUENCE [LARGE SCALE GENOMIC DNA]</scope>
    <source>
        <strain evidence="4">type strain: E19</strain>
    </source>
</reference>
<feature type="transmembrane region" description="Helical" evidence="2">
    <location>
        <begin position="12"/>
        <end position="34"/>
    </location>
</feature>
<keyword evidence="4" id="KW-1185">Reference proteome</keyword>
<accession>A0A2C9D6M1</accession>